<dbReference type="EC" id="3.4.24.39" evidence="3"/>
<evidence type="ECO:0000256" key="12">
    <source>
        <dbReference type="PIRSR" id="PIRSR601384-1"/>
    </source>
</evidence>
<feature type="disulfide bond" evidence="14">
    <location>
        <begin position="187"/>
        <end position="254"/>
    </location>
</feature>
<evidence type="ECO:0000256" key="2">
    <source>
        <dbReference type="ARBA" id="ARBA00010279"/>
    </source>
</evidence>
<name>A0A0W0G859_MONRR</name>
<feature type="binding site" evidence="13">
    <location>
        <position position="316"/>
    </location>
    <ligand>
        <name>Zn(2+)</name>
        <dbReference type="ChEBI" id="CHEBI:29105"/>
        <note>catalytic</note>
    </ligand>
</feature>
<reference evidence="16 17" key="1">
    <citation type="submission" date="2015-12" db="EMBL/GenBank/DDBJ databases">
        <title>Draft genome sequence of Moniliophthora roreri, the causal agent of frosty pod rot of cacao.</title>
        <authorList>
            <person name="Aime M.C."/>
            <person name="Diaz-Valderrama J.R."/>
            <person name="Kijpornyongpan T."/>
            <person name="Phillips-Mora W."/>
        </authorList>
    </citation>
    <scope>NUCLEOTIDE SEQUENCE [LARGE SCALE GENOMIC DNA]</scope>
    <source>
        <strain evidence="16 17">MCA 2952</strain>
    </source>
</reference>
<feature type="binding site" evidence="13">
    <location>
        <position position="323"/>
    </location>
    <ligand>
        <name>Zn(2+)</name>
        <dbReference type="ChEBI" id="CHEBI:29105"/>
        <note>catalytic</note>
    </ligand>
</feature>
<dbReference type="SUPFAM" id="SSF55486">
    <property type="entry name" value="Metalloproteases ('zincins'), catalytic domain"/>
    <property type="match status" value="1"/>
</dbReference>
<dbReference type="PANTHER" id="PTHR37016">
    <property type="match status" value="1"/>
</dbReference>
<evidence type="ECO:0000256" key="10">
    <source>
        <dbReference type="ARBA" id="ARBA00023049"/>
    </source>
</evidence>
<evidence type="ECO:0000256" key="5">
    <source>
        <dbReference type="ARBA" id="ARBA00022685"/>
    </source>
</evidence>
<dbReference type="CDD" id="cd11008">
    <property type="entry name" value="M35_deuterolysin_like"/>
    <property type="match status" value="1"/>
</dbReference>
<keyword evidence="6 13" id="KW-0479">Metal-binding</keyword>
<dbReference type="InterPro" id="IPR024079">
    <property type="entry name" value="MetalloPept_cat_dom_sf"/>
</dbReference>
<evidence type="ECO:0000256" key="13">
    <source>
        <dbReference type="PIRSR" id="PIRSR601384-2"/>
    </source>
</evidence>
<evidence type="ECO:0000256" key="4">
    <source>
        <dbReference type="ARBA" id="ARBA00022670"/>
    </source>
</evidence>
<dbReference type="GO" id="GO:0046872">
    <property type="term" value="F:metal ion binding"/>
    <property type="evidence" value="ECO:0007669"/>
    <property type="project" value="UniProtKB-KW"/>
</dbReference>
<evidence type="ECO:0000256" key="14">
    <source>
        <dbReference type="PIRSR" id="PIRSR601384-3"/>
    </source>
</evidence>
<evidence type="ECO:0000256" key="3">
    <source>
        <dbReference type="ARBA" id="ARBA00012431"/>
    </source>
</evidence>
<gene>
    <name evidence="16" type="ORF">WG66_2666</name>
</gene>
<dbReference type="GO" id="GO:0006508">
    <property type="term" value="P:proteolysis"/>
    <property type="evidence" value="ECO:0007669"/>
    <property type="project" value="UniProtKB-KW"/>
</dbReference>
<evidence type="ECO:0000256" key="15">
    <source>
        <dbReference type="SAM" id="SignalP"/>
    </source>
</evidence>
<dbReference type="Gene3D" id="2.60.40.2970">
    <property type="match status" value="1"/>
</dbReference>
<comment type="cofactor">
    <cofactor evidence="13">
        <name>Zn(2+)</name>
        <dbReference type="ChEBI" id="CHEBI:29105"/>
    </cofactor>
    <text evidence="13">Binds 1 zinc ion per subunit.</text>
</comment>
<feature type="chain" id="PRO_5006902436" description="deuterolysin" evidence="15">
    <location>
        <begin position="18"/>
        <end position="362"/>
    </location>
</feature>
<feature type="signal peptide" evidence="15">
    <location>
        <begin position="1"/>
        <end position="17"/>
    </location>
</feature>
<organism evidence="16 17">
    <name type="scientific">Moniliophthora roreri</name>
    <name type="common">Frosty pod rot fungus</name>
    <name type="synonym">Monilia roreri</name>
    <dbReference type="NCBI Taxonomy" id="221103"/>
    <lineage>
        <taxon>Eukaryota</taxon>
        <taxon>Fungi</taxon>
        <taxon>Dikarya</taxon>
        <taxon>Basidiomycota</taxon>
        <taxon>Agaricomycotina</taxon>
        <taxon>Agaricomycetes</taxon>
        <taxon>Agaricomycetidae</taxon>
        <taxon>Agaricales</taxon>
        <taxon>Marasmiineae</taxon>
        <taxon>Marasmiaceae</taxon>
        <taxon>Moniliophthora</taxon>
    </lineage>
</organism>
<accession>A0A0W0G859</accession>
<evidence type="ECO:0000313" key="17">
    <source>
        <dbReference type="Proteomes" id="UP000054988"/>
    </source>
</evidence>
<keyword evidence="7 15" id="KW-0732">Signal</keyword>
<feature type="disulfide bond" evidence="14">
    <location>
        <begin position="261"/>
        <end position="281"/>
    </location>
</feature>
<evidence type="ECO:0000256" key="6">
    <source>
        <dbReference type="ARBA" id="ARBA00022723"/>
    </source>
</evidence>
<feature type="active site" evidence="12">
    <location>
        <position position="313"/>
    </location>
</feature>
<keyword evidence="10" id="KW-0482">Metalloprotease</keyword>
<proteinExistence type="inferred from homology"/>
<feature type="binding site" evidence="13">
    <location>
        <position position="312"/>
    </location>
    <ligand>
        <name>Zn(2+)</name>
        <dbReference type="ChEBI" id="CHEBI:29105"/>
        <note>catalytic</note>
    </ligand>
</feature>
<comment type="caution">
    <text evidence="16">The sequence shown here is derived from an EMBL/GenBank/DDBJ whole genome shotgun (WGS) entry which is preliminary data.</text>
</comment>
<sequence length="362" mass="39291">MFHSAFVALVLASTVFAGPMKRSSGLTVDVAGPAGAVSDVNQLKFKATVKNTGSEDVKILKYGTILDGSLPTRSFAVTKDGEDVSFTGIKLQVSLDKPDDSSFVSIPAGRSVTVDHDVTGLFDFASAGTGTFRFEPVTSFYITSGSNDKLSSLAQFERVQVSSDAVEVNVTDQLEKREIVKRATNTCNDAAKRAFIDAAYVEGQELAAAAARYINNNQQNSLFRSYFKNNDPAAVEDKFILAATENDPNRTLDCNDPYDYCATHPNVIAFTVIADTNIFFCPIFFNEVPQNDLCTGATSVSERNVRSGTALHELTHAVSSTIDVIYGCEDDQDLDAGDQLINADNYNCFATQVWQDTQCFRA</sequence>
<comment type="similarity">
    <text evidence="2">Belongs to the peptidase M35 family.</text>
</comment>
<keyword evidence="11" id="KW-0865">Zymogen</keyword>
<dbReference type="InterPro" id="IPR001384">
    <property type="entry name" value="Peptidase_M35"/>
</dbReference>
<protein>
    <recommendedName>
        <fullName evidence="3">deuterolysin</fullName>
        <ecNumber evidence="3">3.4.24.39</ecNumber>
    </recommendedName>
</protein>
<keyword evidence="9 13" id="KW-0862">Zinc</keyword>
<dbReference type="GO" id="GO:0004222">
    <property type="term" value="F:metalloendopeptidase activity"/>
    <property type="evidence" value="ECO:0007669"/>
    <property type="project" value="InterPro"/>
</dbReference>
<evidence type="ECO:0000256" key="11">
    <source>
        <dbReference type="ARBA" id="ARBA00023145"/>
    </source>
</evidence>
<evidence type="ECO:0000256" key="8">
    <source>
        <dbReference type="ARBA" id="ARBA00022801"/>
    </source>
</evidence>
<dbReference type="InterPro" id="IPR050414">
    <property type="entry name" value="Fungal_M35_metalloproteases"/>
</dbReference>
<evidence type="ECO:0000313" key="16">
    <source>
        <dbReference type="EMBL" id="KTB44758.1"/>
    </source>
</evidence>
<dbReference type="Pfam" id="PF02102">
    <property type="entry name" value="Peptidase_M35"/>
    <property type="match status" value="1"/>
</dbReference>
<evidence type="ECO:0000256" key="9">
    <source>
        <dbReference type="ARBA" id="ARBA00022833"/>
    </source>
</evidence>
<dbReference type="eggNOG" id="ENOG502SGF5">
    <property type="taxonomic scope" value="Eukaryota"/>
</dbReference>
<dbReference type="PANTHER" id="PTHR37016:SF3">
    <property type="entry name" value="NEUTRAL PROTEASE 2-RELATED"/>
    <property type="match status" value="1"/>
</dbReference>
<dbReference type="AlphaFoldDB" id="A0A0W0G859"/>
<keyword evidence="5" id="KW-0165">Cleavage on pair of basic residues</keyword>
<comment type="catalytic activity">
    <reaction evidence="1">
        <text>Preferential cleavage of bonds with hydrophobic residues in P1'. Also 3-Asn-|-Gln-4 and 8-Gly-|-Ser-9 bonds in insulin B chain.</text>
        <dbReference type="EC" id="3.4.24.39"/>
    </reaction>
</comment>
<dbReference type="Proteomes" id="UP000054988">
    <property type="component" value="Unassembled WGS sequence"/>
</dbReference>
<keyword evidence="8" id="KW-0378">Hydrolase</keyword>
<evidence type="ECO:0000256" key="1">
    <source>
        <dbReference type="ARBA" id="ARBA00001187"/>
    </source>
</evidence>
<evidence type="ECO:0000256" key="7">
    <source>
        <dbReference type="ARBA" id="ARBA00022729"/>
    </source>
</evidence>
<dbReference type="Gene3D" id="3.40.390.10">
    <property type="entry name" value="Collagenase (Catalytic Domain)"/>
    <property type="match status" value="1"/>
</dbReference>
<dbReference type="EMBL" id="LATX01000858">
    <property type="protein sequence ID" value="KTB44758.1"/>
    <property type="molecule type" value="Genomic_DNA"/>
</dbReference>
<keyword evidence="4" id="KW-0645">Protease</keyword>